<keyword evidence="5 6" id="KW-0472">Membrane</keyword>
<dbReference type="NCBIfam" id="NF002460">
    <property type="entry name" value="PRK01658.1"/>
    <property type="match status" value="1"/>
</dbReference>
<organism evidence="7 8">
    <name type="scientific">Sporosarcina aquimarina</name>
    <dbReference type="NCBI Taxonomy" id="114975"/>
    <lineage>
        <taxon>Bacteria</taxon>
        <taxon>Bacillati</taxon>
        <taxon>Bacillota</taxon>
        <taxon>Bacilli</taxon>
        <taxon>Bacillales</taxon>
        <taxon>Caryophanaceae</taxon>
        <taxon>Sporosarcina</taxon>
    </lineage>
</organism>
<feature type="transmembrane region" description="Helical" evidence="6">
    <location>
        <begin position="59"/>
        <end position="78"/>
    </location>
</feature>
<evidence type="ECO:0000256" key="3">
    <source>
        <dbReference type="ARBA" id="ARBA00022692"/>
    </source>
</evidence>
<evidence type="ECO:0000256" key="6">
    <source>
        <dbReference type="SAM" id="Phobius"/>
    </source>
</evidence>
<dbReference type="PANTHER" id="PTHR33931:SF6">
    <property type="entry name" value="INTEGRAL MEMBRANE PROTEIN YXZK-RELATED"/>
    <property type="match status" value="1"/>
</dbReference>
<keyword evidence="2" id="KW-1003">Cell membrane</keyword>
<gene>
    <name evidence="7" type="ORF">QT716_06820</name>
</gene>
<dbReference type="Pfam" id="PF03788">
    <property type="entry name" value="LrgA"/>
    <property type="match status" value="1"/>
</dbReference>
<evidence type="ECO:0000256" key="4">
    <source>
        <dbReference type="ARBA" id="ARBA00022989"/>
    </source>
</evidence>
<sequence length="127" mass="13894">MTIFIKLIQIAVLYSFYMIGNWLHETLHIPLPGSIIGLLLVLGALSTKILNLKWIESGAYSLLSVLPIFFIPATVAVMNYGHFFSGKGSLLIPITIISTFLTMGVASFVSQSVAKRMDKRKAGSECS</sequence>
<feature type="transmembrane region" description="Helical" evidence="6">
    <location>
        <begin position="29"/>
        <end position="47"/>
    </location>
</feature>
<evidence type="ECO:0000313" key="7">
    <source>
        <dbReference type="EMBL" id="MDW0109767.1"/>
    </source>
</evidence>
<accession>A0ABU4FYG6</accession>
<evidence type="ECO:0000256" key="2">
    <source>
        <dbReference type="ARBA" id="ARBA00022475"/>
    </source>
</evidence>
<evidence type="ECO:0000313" key="8">
    <source>
        <dbReference type="Proteomes" id="UP001280629"/>
    </source>
</evidence>
<evidence type="ECO:0000256" key="1">
    <source>
        <dbReference type="ARBA" id="ARBA00004651"/>
    </source>
</evidence>
<dbReference type="EMBL" id="JAUBDH010000003">
    <property type="protein sequence ID" value="MDW0109767.1"/>
    <property type="molecule type" value="Genomic_DNA"/>
</dbReference>
<comment type="subcellular location">
    <subcellularLocation>
        <location evidence="1">Cell membrane</location>
        <topology evidence="1">Multi-pass membrane protein</topology>
    </subcellularLocation>
</comment>
<reference evidence="7 8" key="1">
    <citation type="submission" date="2023-06" db="EMBL/GenBank/DDBJ databases">
        <title>Sporosarcina sp. nov., isolated from Korean traditional fermented seafood 'Jeotgal'.</title>
        <authorList>
            <person name="Yang A.-I."/>
            <person name="Shin N.-R."/>
        </authorList>
    </citation>
    <scope>NUCLEOTIDE SEQUENCE [LARGE SCALE GENOMIC DNA]</scope>
    <source>
        <strain evidence="7 8">KCTC3840</strain>
    </source>
</reference>
<dbReference type="PANTHER" id="PTHR33931">
    <property type="entry name" value="HOLIN-LIKE PROTEIN CIDA-RELATED"/>
    <property type="match status" value="1"/>
</dbReference>
<dbReference type="InterPro" id="IPR005538">
    <property type="entry name" value="LrgA/CidA"/>
</dbReference>
<keyword evidence="3 6" id="KW-0812">Transmembrane</keyword>
<proteinExistence type="predicted"/>
<evidence type="ECO:0000256" key="5">
    <source>
        <dbReference type="ARBA" id="ARBA00023136"/>
    </source>
</evidence>
<comment type="caution">
    <text evidence="7">The sequence shown here is derived from an EMBL/GenBank/DDBJ whole genome shotgun (WGS) entry which is preliminary data.</text>
</comment>
<dbReference type="Proteomes" id="UP001280629">
    <property type="component" value="Unassembled WGS sequence"/>
</dbReference>
<feature type="transmembrane region" description="Helical" evidence="6">
    <location>
        <begin position="90"/>
        <end position="110"/>
    </location>
</feature>
<keyword evidence="4 6" id="KW-1133">Transmembrane helix</keyword>
<feature type="transmembrane region" description="Helical" evidence="6">
    <location>
        <begin position="7"/>
        <end position="23"/>
    </location>
</feature>
<protein>
    <submittedName>
        <fullName evidence="7">CidA/LrgA family holin-like protein</fullName>
    </submittedName>
</protein>
<keyword evidence="8" id="KW-1185">Reference proteome</keyword>
<name>A0ABU4FYG6_9BACL</name>